<gene>
    <name evidence="1" type="ORF">TKK_006984</name>
</gene>
<dbReference type="EMBL" id="JBJJXI010000055">
    <property type="protein sequence ID" value="KAL3399738.1"/>
    <property type="molecule type" value="Genomic_DNA"/>
</dbReference>
<reference evidence="1 2" key="1">
    <citation type="journal article" date="2024" name="bioRxiv">
        <title>A reference genome for Trichogramma kaykai: A tiny desert-dwelling parasitoid wasp with competing sex-ratio distorters.</title>
        <authorList>
            <person name="Culotta J."/>
            <person name="Lindsey A.R."/>
        </authorList>
    </citation>
    <scope>NUCLEOTIDE SEQUENCE [LARGE SCALE GENOMIC DNA]</scope>
    <source>
        <strain evidence="1 2">KSX58</strain>
    </source>
</reference>
<accession>A0ABD2X450</accession>
<evidence type="ECO:0000313" key="2">
    <source>
        <dbReference type="Proteomes" id="UP001627154"/>
    </source>
</evidence>
<name>A0ABD2X450_9HYME</name>
<keyword evidence="2" id="KW-1185">Reference proteome</keyword>
<sequence length="169" mass="19548">MGTTAKRVIYMLTPALPDLRLSQPVATPYGVCTFFGYFREYSTFANYTSTPWSSYMQPATSPWIREVTAAPPLANRTKHSGYSTRYYQRKRRKHDFPLLGFCDSFAESRISLTIMSLCDDDWTNYSRKLTKNEQSSCARSVVYVVRRVHDFFILRSKLKTSDAFQVLTT</sequence>
<comment type="caution">
    <text evidence="1">The sequence shown here is derived from an EMBL/GenBank/DDBJ whole genome shotgun (WGS) entry which is preliminary data.</text>
</comment>
<dbReference type="Proteomes" id="UP001627154">
    <property type="component" value="Unassembled WGS sequence"/>
</dbReference>
<protein>
    <submittedName>
        <fullName evidence="1">Uncharacterized protein</fullName>
    </submittedName>
</protein>
<proteinExistence type="predicted"/>
<organism evidence="1 2">
    <name type="scientific">Trichogramma kaykai</name>
    <dbReference type="NCBI Taxonomy" id="54128"/>
    <lineage>
        <taxon>Eukaryota</taxon>
        <taxon>Metazoa</taxon>
        <taxon>Ecdysozoa</taxon>
        <taxon>Arthropoda</taxon>
        <taxon>Hexapoda</taxon>
        <taxon>Insecta</taxon>
        <taxon>Pterygota</taxon>
        <taxon>Neoptera</taxon>
        <taxon>Endopterygota</taxon>
        <taxon>Hymenoptera</taxon>
        <taxon>Apocrita</taxon>
        <taxon>Proctotrupomorpha</taxon>
        <taxon>Chalcidoidea</taxon>
        <taxon>Trichogrammatidae</taxon>
        <taxon>Trichogramma</taxon>
    </lineage>
</organism>
<evidence type="ECO:0000313" key="1">
    <source>
        <dbReference type="EMBL" id="KAL3399738.1"/>
    </source>
</evidence>
<dbReference type="AlphaFoldDB" id="A0ABD2X450"/>